<dbReference type="AlphaFoldDB" id="A0A8T0NDE5"/>
<dbReference type="InterPro" id="IPR000210">
    <property type="entry name" value="BTB/POZ_dom"/>
</dbReference>
<dbReference type="Pfam" id="PF00651">
    <property type="entry name" value="BTB"/>
    <property type="match status" value="1"/>
</dbReference>
<dbReference type="GO" id="GO:0016567">
    <property type="term" value="P:protein ubiquitination"/>
    <property type="evidence" value="ECO:0007669"/>
    <property type="project" value="InterPro"/>
</dbReference>
<dbReference type="PANTHER" id="PTHR26379:SF180">
    <property type="entry name" value="TRAF TRANSCRIPTION FACTOR"/>
    <property type="match status" value="1"/>
</dbReference>
<dbReference type="InterPro" id="IPR045005">
    <property type="entry name" value="BPM1-6"/>
</dbReference>
<dbReference type="PROSITE" id="PS50097">
    <property type="entry name" value="BTB"/>
    <property type="match status" value="1"/>
</dbReference>
<dbReference type="SMART" id="SM00225">
    <property type="entry name" value="BTB"/>
    <property type="match status" value="1"/>
</dbReference>
<organism evidence="4 5">
    <name type="scientific">Panicum virgatum</name>
    <name type="common">Blackwell switchgrass</name>
    <dbReference type="NCBI Taxonomy" id="38727"/>
    <lineage>
        <taxon>Eukaryota</taxon>
        <taxon>Viridiplantae</taxon>
        <taxon>Streptophyta</taxon>
        <taxon>Embryophyta</taxon>
        <taxon>Tracheophyta</taxon>
        <taxon>Spermatophyta</taxon>
        <taxon>Magnoliopsida</taxon>
        <taxon>Liliopsida</taxon>
        <taxon>Poales</taxon>
        <taxon>Poaceae</taxon>
        <taxon>PACMAD clade</taxon>
        <taxon>Panicoideae</taxon>
        <taxon>Panicodae</taxon>
        <taxon>Paniceae</taxon>
        <taxon>Panicinae</taxon>
        <taxon>Panicum</taxon>
        <taxon>Panicum sect. Hiantes</taxon>
    </lineage>
</organism>
<dbReference type="Proteomes" id="UP000823388">
    <property type="component" value="Chromosome 9K"/>
</dbReference>
<evidence type="ECO:0000313" key="5">
    <source>
        <dbReference type="Proteomes" id="UP000823388"/>
    </source>
</evidence>
<evidence type="ECO:0000313" key="4">
    <source>
        <dbReference type="EMBL" id="KAG2546219.1"/>
    </source>
</evidence>
<gene>
    <name evidence="4" type="ORF">PVAP13_9KG040559</name>
</gene>
<dbReference type="Gene3D" id="1.25.40.420">
    <property type="match status" value="1"/>
</dbReference>
<dbReference type="Gene3D" id="3.30.710.10">
    <property type="entry name" value="Potassium Channel Kv1.1, Chain A"/>
    <property type="match status" value="1"/>
</dbReference>
<dbReference type="Pfam" id="PF24570">
    <property type="entry name" value="BACK_BPM_SPOP"/>
    <property type="match status" value="1"/>
</dbReference>
<comment type="similarity">
    <text evidence="2">Belongs to the Tdpoz family.</text>
</comment>
<keyword evidence="5" id="KW-1185">Reference proteome</keyword>
<dbReference type="SUPFAM" id="SSF54695">
    <property type="entry name" value="POZ domain"/>
    <property type="match status" value="1"/>
</dbReference>
<comment type="pathway">
    <text evidence="1">Protein modification; protein ubiquitination.</text>
</comment>
<proteinExistence type="inferred from homology"/>
<dbReference type="EMBL" id="CM029053">
    <property type="protein sequence ID" value="KAG2546219.1"/>
    <property type="molecule type" value="Genomic_DNA"/>
</dbReference>
<dbReference type="InterPro" id="IPR056423">
    <property type="entry name" value="BACK_BPM_SPOP"/>
</dbReference>
<feature type="domain" description="BTB" evidence="3">
    <location>
        <begin position="163"/>
        <end position="225"/>
    </location>
</feature>
<dbReference type="InterPro" id="IPR011333">
    <property type="entry name" value="SKP1/BTB/POZ_sf"/>
</dbReference>
<sequence>MKNTCTQLREVVSAVHEFKVSGFCVTAASIAADDMPPAASRCVVDGHGWEIRFHPTLYVFLGHNYCPGLDLVFLGESREGVTAMLSGKERKTVPKAFHRPMDRSFPIYLGVGKALDGFKSCALTVECAVTVFREREPEGTAFPVPTSDLSWHLGELLQSRAGADVTFSVSGESIAAHKGVLAVRSPVFMAEFFGEMKEKESHLVEIQDMNAMLCFIYTDAVPELDQAPEAAATMALAQHLLAQGDVRAQAHPWQVGIDVGTVASTLALAEQQNCARLKAKCIEFIAGGSHENLDAVLATDGYKHLVASSPLVLTELLKAAHGKKRSRSPDER</sequence>
<name>A0A8T0NDE5_PANVG</name>
<accession>A0A8T0NDE5</accession>
<protein>
    <recommendedName>
        <fullName evidence="3">BTB domain-containing protein</fullName>
    </recommendedName>
</protein>
<evidence type="ECO:0000256" key="2">
    <source>
        <dbReference type="ARBA" id="ARBA00010846"/>
    </source>
</evidence>
<evidence type="ECO:0000256" key="1">
    <source>
        <dbReference type="ARBA" id="ARBA00004906"/>
    </source>
</evidence>
<reference evidence="4" key="1">
    <citation type="submission" date="2020-05" db="EMBL/GenBank/DDBJ databases">
        <title>WGS assembly of Panicum virgatum.</title>
        <authorList>
            <person name="Lovell J.T."/>
            <person name="Jenkins J."/>
            <person name="Shu S."/>
            <person name="Juenger T.E."/>
            <person name="Schmutz J."/>
        </authorList>
    </citation>
    <scope>NUCLEOTIDE SEQUENCE</scope>
    <source>
        <strain evidence="4">AP13</strain>
    </source>
</reference>
<dbReference type="PANTHER" id="PTHR26379">
    <property type="entry name" value="BTB/POZ AND MATH DOMAIN-CONTAINING PROTEIN 1"/>
    <property type="match status" value="1"/>
</dbReference>
<evidence type="ECO:0000259" key="3">
    <source>
        <dbReference type="PROSITE" id="PS50097"/>
    </source>
</evidence>
<comment type="caution">
    <text evidence="4">The sequence shown here is derived from an EMBL/GenBank/DDBJ whole genome shotgun (WGS) entry which is preliminary data.</text>
</comment>